<accession>C4FHL3</accession>
<dbReference type="OrthoDB" id="9803916at2"/>
<gene>
    <name evidence="1" type="ORF">SULYE_0041</name>
</gene>
<comment type="caution">
    <text evidence="1">The sequence shown here is derived from an EMBL/GenBank/DDBJ whole genome shotgun (WGS) entry which is preliminary data.</text>
</comment>
<dbReference type="InterPro" id="IPR029058">
    <property type="entry name" value="AB_hydrolase_fold"/>
</dbReference>
<dbReference type="InterPro" id="IPR008886">
    <property type="entry name" value="UPF0227/Esterase_YqiA"/>
</dbReference>
<dbReference type="EMBL" id="ABZS01000002">
    <property type="protein sequence ID" value="EEP61447.1"/>
    <property type="molecule type" value="Genomic_DNA"/>
</dbReference>
<keyword evidence="2" id="KW-1185">Reference proteome</keyword>
<dbReference type="AlphaFoldDB" id="C4FHL3"/>
<name>C4FHL3_9AQUI</name>
<dbReference type="ESTHER" id="9aqui-c4fhl3">
    <property type="family name" value="abh_upf00227"/>
</dbReference>
<dbReference type="RefSeq" id="WP_007545401.1">
    <property type="nucleotide sequence ID" value="NZ_ABZS01000002.1"/>
</dbReference>
<evidence type="ECO:0000313" key="1">
    <source>
        <dbReference type="EMBL" id="EEP61447.1"/>
    </source>
</evidence>
<proteinExistence type="predicted"/>
<dbReference type="PANTHER" id="PTHR35602:SF3">
    <property type="entry name" value="ESTERASE YQIA"/>
    <property type="match status" value="1"/>
</dbReference>
<evidence type="ECO:0008006" key="3">
    <source>
        <dbReference type="Google" id="ProtNLM"/>
    </source>
</evidence>
<protein>
    <recommendedName>
        <fullName evidence="3">Esterase</fullName>
    </recommendedName>
</protein>
<dbReference type="Gene3D" id="3.40.50.1820">
    <property type="entry name" value="alpha/beta hydrolase"/>
    <property type="match status" value="1"/>
</dbReference>
<evidence type="ECO:0000313" key="2">
    <source>
        <dbReference type="Proteomes" id="UP000005540"/>
    </source>
</evidence>
<dbReference type="SUPFAM" id="SSF53474">
    <property type="entry name" value="alpha/beta-Hydrolases"/>
    <property type="match status" value="1"/>
</dbReference>
<sequence length="187" mass="21640">MKILYIHGFNSAGYGDKINHLKEAFGPENIIAPTLPYQPDKAMKLLEFLTDSIKDKDKLYIFGTSLGGFYALYLADKFKIKAVLINPSIDPYKSLQKQVGPQKNFKTGEEYYFSQENLESLKNFYVKDLSSLKNLVYVYLDEEDELLDSKETAKYFDGFHVVMYPGGNHRFTHMKELIEDFKKMEAL</sequence>
<dbReference type="Pfam" id="PF05728">
    <property type="entry name" value="UPF0227"/>
    <property type="match status" value="1"/>
</dbReference>
<dbReference type="Proteomes" id="UP000005540">
    <property type="component" value="Unassembled WGS sequence"/>
</dbReference>
<reference evidence="1 2" key="1">
    <citation type="submission" date="2009-04" db="EMBL/GenBank/DDBJ databases">
        <authorList>
            <person name="Reysenbach A.-L."/>
            <person name="Heidelberg J.F."/>
            <person name="Nelson W.C."/>
        </authorList>
    </citation>
    <scope>NUCLEOTIDE SEQUENCE [LARGE SCALE GENOMIC DNA]</scope>
    <source>
        <strain evidence="1 2">SS-5</strain>
    </source>
</reference>
<dbReference type="PANTHER" id="PTHR35602">
    <property type="entry name" value="ESTERASE YQIA-RELATED"/>
    <property type="match status" value="1"/>
</dbReference>
<organism evidence="1 2">
    <name type="scientific">Sulfurihydrogenibium yellowstonense SS-5</name>
    <dbReference type="NCBI Taxonomy" id="432331"/>
    <lineage>
        <taxon>Bacteria</taxon>
        <taxon>Pseudomonadati</taxon>
        <taxon>Aquificota</taxon>
        <taxon>Aquificia</taxon>
        <taxon>Aquificales</taxon>
        <taxon>Hydrogenothermaceae</taxon>
        <taxon>Sulfurihydrogenibium</taxon>
    </lineage>
</organism>